<name>A0A8X6F8H9_TRICU</name>
<accession>A0A8X6F8H9</accession>
<evidence type="ECO:0000313" key="2">
    <source>
        <dbReference type="EMBL" id="GFQ72329.1"/>
    </source>
</evidence>
<dbReference type="AlphaFoldDB" id="A0A8X6F8H9"/>
<evidence type="ECO:0000256" key="1">
    <source>
        <dbReference type="SAM" id="Phobius"/>
    </source>
</evidence>
<proteinExistence type="predicted"/>
<reference evidence="2" key="1">
    <citation type="submission" date="2020-07" db="EMBL/GenBank/DDBJ databases">
        <title>Multicomponent nature underlies the extraordinary mechanical properties of spider dragline silk.</title>
        <authorList>
            <person name="Kono N."/>
            <person name="Nakamura H."/>
            <person name="Mori M."/>
            <person name="Yoshida Y."/>
            <person name="Ohtoshi R."/>
            <person name="Malay A.D."/>
            <person name="Moran D.A.P."/>
            <person name="Tomita M."/>
            <person name="Numata K."/>
            <person name="Arakawa K."/>
        </authorList>
    </citation>
    <scope>NUCLEOTIDE SEQUENCE</scope>
</reference>
<gene>
    <name evidence="2" type="ORF">TNCT_647771</name>
</gene>
<keyword evidence="1" id="KW-0812">Transmembrane</keyword>
<comment type="caution">
    <text evidence="2">The sequence shown here is derived from an EMBL/GenBank/DDBJ whole genome shotgun (WGS) entry which is preliminary data.</text>
</comment>
<protein>
    <submittedName>
        <fullName evidence="2">Uncharacterized protein</fullName>
    </submittedName>
</protein>
<organism evidence="2 3">
    <name type="scientific">Trichonephila clavata</name>
    <name type="common">Joro spider</name>
    <name type="synonym">Nephila clavata</name>
    <dbReference type="NCBI Taxonomy" id="2740835"/>
    <lineage>
        <taxon>Eukaryota</taxon>
        <taxon>Metazoa</taxon>
        <taxon>Ecdysozoa</taxon>
        <taxon>Arthropoda</taxon>
        <taxon>Chelicerata</taxon>
        <taxon>Arachnida</taxon>
        <taxon>Araneae</taxon>
        <taxon>Araneomorphae</taxon>
        <taxon>Entelegynae</taxon>
        <taxon>Araneoidea</taxon>
        <taxon>Nephilidae</taxon>
        <taxon>Trichonephila</taxon>
    </lineage>
</organism>
<feature type="transmembrane region" description="Helical" evidence="1">
    <location>
        <begin position="54"/>
        <end position="74"/>
    </location>
</feature>
<dbReference type="Proteomes" id="UP000887116">
    <property type="component" value="Unassembled WGS sequence"/>
</dbReference>
<keyword evidence="3" id="KW-1185">Reference proteome</keyword>
<keyword evidence="1" id="KW-1133">Transmembrane helix</keyword>
<dbReference type="EMBL" id="BMAO01031098">
    <property type="protein sequence ID" value="GFQ72329.1"/>
    <property type="molecule type" value="Genomic_DNA"/>
</dbReference>
<sequence length="111" mass="13149">MVFERTFPRYFYKFFILFTALHWNGSKSHTMTILMQWTSSLIKEMKSQGDFKCHSLLIVCLLASVFLIKILGCLDSKRYQQTYYIHHHSWENFDLNVLSETSRCLGDTTIP</sequence>
<keyword evidence="1" id="KW-0472">Membrane</keyword>
<evidence type="ECO:0000313" key="3">
    <source>
        <dbReference type="Proteomes" id="UP000887116"/>
    </source>
</evidence>